<reference evidence="2" key="1">
    <citation type="submission" date="2020-08" db="EMBL/GenBank/DDBJ databases">
        <title>Multicomponent nature underlies the extraordinary mechanical properties of spider dragline silk.</title>
        <authorList>
            <person name="Kono N."/>
            <person name="Nakamura H."/>
            <person name="Mori M."/>
            <person name="Yoshida Y."/>
            <person name="Ohtoshi R."/>
            <person name="Malay A.D."/>
            <person name="Moran D.A.P."/>
            <person name="Tomita M."/>
            <person name="Numata K."/>
            <person name="Arakawa K."/>
        </authorList>
    </citation>
    <scope>NUCLEOTIDE SEQUENCE</scope>
</reference>
<evidence type="ECO:0000313" key="2">
    <source>
        <dbReference type="EMBL" id="GFS58760.1"/>
    </source>
</evidence>
<dbReference type="Proteomes" id="UP000886998">
    <property type="component" value="Unassembled WGS sequence"/>
</dbReference>
<proteinExistence type="predicted"/>
<accession>A0A8X6KM05</accession>
<dbReference type="AlphaFoldDB" id="A0A8X6KM05"/>
<evidence type="ECO:0000256" key="1">
    <source>
        <dbReference type="SAM" id="MobiDB-lite"/>
    </source>
</evidence>
<organism evidence="2 3">
    <name type="scientific">Trichonephila inaurata madagascariensis</name>
    <dbReference type="NCBI Taxonomy" id="2747483"/>
    <lineage>
        <taxon>Eukaryota</taxon>
        <taxon>Metazoa</taxon>
        <taxon>Ecdysozoa</taxon>
        <taxon>Arthropoda</taxon>
        <taxon>Chelicerata</taxon>
        <taxon>Arachnida</taxon>
        <taxon>Araneae</taxon>
        <taxon>Araneomorphae</taxon>
        <taxon>Entelegynae</taxon>
        <taxon>Araneoidea</taxon>
        <taxon>Nephilidae</taxon>
        <taxon>Trichonephila</taxon>
        <taxon>Trichonephila inaurata</taxon>
    </lineage>
</organism>
<feature type="region of interest" description="Disordered" evidence="1">
    <location>
        <begin position="22"/>
        <end position="50"/>
    </location>
</feature>
<name>A0A8X6KM05_9ARAC</name>
<dbReference type="EMBL" id="BMAV01027368">
    <property type="protein sequence ID" value="GFS58760.1"/>
    <property type="molecule type" value="Genomic_DNA"/>
</dbReference>
<feature type="compositionally biased region" description="Basic and acidic residues" evidence="1">
    <location>
        <begin position="32"/>
        <end position="50"/>
    </location>
</feature>
<protein>
    <submittedName>
        <fullName evidence="2">Uncharacterized protein</fullName>
    </submittedName>
</protein>
<gene>
    <name evidence="2" type="ORF">TNIN_215731</name>
</gene>
<sequence length="75" mass="8521">MLLGPRELSSVLECIFCKPNPARARRKSGPVRRTEESRRRNGKSDDREKTKVKCVITASDDFSSTDLALAWIVDR</sequence>
<evidence type="ECO:0000313" key="3">
    <source>
        <dbReference type="Proteomes" id="UP000886998"/>
    </source>
</evidence>
<comment type="caution">
    <text evidence="2">The sequence shown here is derived from an EMBL/GenBank/DDBJ whole genome shotgun (WGS) entry which is preliminary data.</text>
</comment>
<dbReference type="OrthoDB" id="10394584at2759"/>
<keyword evidence="3" id="KW-1185">Reference proteome</keyword>